<dbReference type="PANTHER" id="PTHR43125:SF1">
    <property type="entry name" value="INOSITOL-3-PHOSPHATE SYNTHASE"/>
    <property type="match status" value="1"/>
</dbReference>
<comment type="similarity">
    <text evidence="1">Belongs to the myo-inositol 1-phosphate synthase family.</text>
</comment>
<name>A0ABV9PXT6_9BACL</name>
<gene>
    <name evidence="3" type="ORF">ACFO8Q_00145</name>
</gene>
<dbReference type="InterPro" id="IPR036291">
    <property type="entry name" value="NAD(P)-bd_dom_sf"/>
</dbReference>
<dbReference type="Gene3D" id="3.40.50.720">
    <property type="entry name" value="NAD(P)-binding Rossmann-like Domain"/>
    <property type="match status" value="1"/>
</dbReference>
<dbReference type="PANTHER" id="PTHR43125">
    <property type="entry name" value="INOSITOL-3-PHOSPHATE SYNTHASE"/>
    <property type="match status" value="1"/>
</dbReference>
<dbReference type="InterPro" id="IPR002587">
    <property type="entry name" value="Myo-inos-1-P_Synthase"/>
</dbReference>
<evidence type="ECO:0000313" key="4">
    <source>
        <dbReference type="Proteomes" id="UP001596002"/>
    </source>
</evidence>
<dbReference type="SUPFAM" id="SSF55347">
    <property type="entry name" value="Glyceraldehyde-3-phosphate dehydrogenase-like, C-terminal domain"/>
    <property type="match status" value="1"/>
</dbReference>
<dbReference type="Proteomes" id="UP001596002">
    <property type="component" value="Unassembled WGS sequence"/>
</dbReference>
<dbReference type="SUPFAM" id="SSF51735">
    <property type="entry name" value="NAD(P)-binding Rossmann-fold domains"/>
    <property type="match status" value="1"/>
</dbReference>
<dbReference type="EMBL" id="JBHSHC010000002">
    <property type="protein sequence ID" value="MFC4765817.1"/>
    <property type="molecule type" value="Genomic_DNA"/>
</dbReference>
<accession>A0ABV9PXT6</accession>
<reference evidence="4" key="1">
    <citation type="journal article" date="2019" name="Int. J. Syst. Evol. Microbiol.">
        <title>The Global Catalogue of Microorganisms (GCM) 10K type strain sequencing project: providing services to taxonomists for standard genome sequencing and annotation.</title>
        <authorList>
            <consortium name="The Broad Institute Genomics Platform"/>
            <consortium name="The Broad Institute Genome Sequencing Center for Infectious Disease"/>
            <person name="Wu L."/>
            <person name="Ma J."/>
        </authorList>
    </citation>
    <scope>NUCLEOTIDE SEQUENCE [LARGE SCALE GENOMIC DNA]</scope>
    <source>
        <strain evidence="4">WYCCWR 12678</strain>
    </source>
</reference>
<evidence type="ECO:0000259" key="2">
    <source>
        <dbReference type="Pfam" id="PF01658"/>
    </source>
</evidence>
<organism evidence="3 4">
    <name type="scientific">Effusibacillus consociatus</name>
    <dbReference type="NCBI Taxonomy" id="1117041"/>
    <lineage>
        <taxon>Bacteria</taxon>
        <taxon>Bacillati</taxon>
        <taxon>Bacillota</taxon>
        <taxon>Bacilli</taxon>
        <taxon>Bacillales</taxon>
        <taxon>Alicyclobacillaceae</taxon>
        <taxon>Effusibacillus</taxon>
    </lineage>
</organism>
<comment type="caution">
    <text evidence="3">The sequence shown here is derived from an EMBL/GenBank/DDBJ whole genome shotgun (WGS) entry which is preliminary data.</text>
</comment>
<keyword evidence="4" id="KW-1185">Reference proteome</keyword>
<dbReference type="InterPro" id="IPR013021">
    <property type="entry name" value="Myo-inos-1-P_Synthase_GAPDH"/>
</dbReference>
<dbReference type="Pfam" id="PF01658">
    <property type="entry name" value="Inos-1-P_synth"/>
    <property type="match status" value="1"/>
</dbReference>
<dbReference type="RefSeq" id="WP_380023365.1">
    <property type="nucleotide sequence ID" value="NZ_JBHSHC010000002.1"/>
</dbReference>
<evidence type="ECO:0000256" key="1">
    <source>
        <dbReference type="ARBA" id="ARBA00010813"/>
    </source>
</evidence>
<dbReference type="InterPro" id="IPR052199">
    <property type="entry name" value="MIPS"/>
</dbReference>
<evidence type="ECO:0000313" key="3">
    <source>
        <dbReference type="EMBL" id="MFC4765817.1"/>
    </source>
</evidence>
<sequence>MLRNKGGIILSKIRVAIVGVGNCASSLLQGIYYYKTLSDDQAVGLMHPEVGGYLPGDIEIAAAFDVDSRKVGKPLNEAIFASPNCTKVFVKEMNQHPVIVKKGHLLDGISSHMQAYPVERRFLLSDEPDCDVVTELRNSGAEILINYLPVGSVQAAEFYARCALEAGVAFVNCIPVFIGSDPVWVSRFEHAGLPIIGDDIKSQIGATIVHRILTRLCEERGVRIDHTYQLNMGGNTDFLNMLNRERLTMKKTSKTEAVQSQLETPLAEQNIHVGPSDYVPWLDDNKICYVRMEGTQFGGVKFNLDLKLSVEDSPNSAGVVIDIIRCCKLALDRGVSGALPSIAAYTMKHPLVQYTDEEARILMEKFIKGEIDR</sequence>
<protein>
    <submittedName>
        <fullName evidence="3">Inositol-3-phosphate synthase</fullName>
    </submittedName>
</protein>
<proteinExistence type="inferred from homology"/>
<dbReference type="PIRSF" id="PIRSF015578">
    <property type="entry name" value="Myoinos-ppht_syn"/>
    <property type="match status" value="1"/>
</dbReference>
<dbReference type="Gene3D" id="3.30.360.10">
    <property type="entry name" value="Dihydrodipicolinate Reductase, domain 2"/>
    <property type="match status" value="1"/>
</dbReference>
<feature type="domain" description="Myo-inositol-1-phosphate synthase GAPDH-like" evidence="2">
    <location>
        <begin position="205"/>
        <end position="313"/>
    </location>
</feature>